<evidence type="ECO:0000313" key="3">
    <source>
        <dbReference type="Proteomes" id="UP000321750"/>
    </source>
</evidence>
<reference evidence="2 3" key="1">
    <citation type="submission" date="2019-07" db="EMBL/GenBank/DDBJ databases">
        <title>Whole genome shotgun sequence of Methylobacterium gnaphalii NBRC 107716.</title>
        <authorList>
            <person name="Hosoyama A."/>
            <person name="Uohara A."/>
            <person name="Ohji S."/>
            <person name="Ichikawa N."/>
        </authorList>
    </citation>
    <scope>NUCLEOTIDE SEQUENCE [LARGE SCALE GENOMIC DNA]</scope>
    <source>
        <strain evidence="2 3">NBRC 107716</strain>
    </source>
</reference>
<evidence type="ECO:0000256" key="1">
    <source>
        <dbReference type="SAM" id="SignalP"/>
    </source>
</evidence>
<accession>A0A512JH89</accession>
<proteinExistence type="predicted"/>
<sequence length="277" mass="28965">MARRLSSLAGALLLASTPPAEAAPRSFSVDYGLSFLGLTVGKSKLTAERNAEHYSLDLDGGLAGMAGWFFQGGGKAASSGRMSKTGTVPSSFKIDAHYSDYPVKVAVAFDNGTVKSASVDPMPTPRPDRLPVAAGDKVGVSDPVGMLAIPLPSGPLEPSTCDRRIPVFDGLTRVDIVLSRGSVSTVTKGPYHGPVLDCRVRWVPVSGHRPKGSSVKRMQENDDMRIRLAPAPEVGLLLPLSISVGLTWGTAKIDATRWGEAAPAPRPAKGAKASAQP</sequence>
<name>A0A512JH89_9HYPH</name>
<evidence type="ECO:0000313" key="2">
    <source>
        <dbReference type="EMBL" id="GEP09315.1"/>
    </source>
</evidence>
<dbReference type="EMBL" id="BJZV01000004">
    <property type="protein sequence ID" value="GEP09315.1"/>
    <property type="molecule type" value="Genomic_DNA"/>
</dbReference>
<dbReference type="RefSeq" id="WP_147045625.1">
    <property type="nucleotide sequence ID" value="NZ_BJZV01000004.1"/>
</dbReference>
<dbReference type="OrthoDB" id="7630100at2"/>
<gene>
    <name evidence="2" type="ORF">MGN01_11600</name>
</gene>
<feature type="chain" id="PRO_5021902456" description="DUF3108 domain-containing protein" evidence="1">
    <location>
        <begin position="23"/>
        <end position="277"/>
    </location>
</feature>
<dbReference type="AlphaFoldDB" id="A0A512JH89"/>
<dbReference type="Pfam" id="PF11306">
    <property type="entry name" value="DUF3108"/>
    <property type="match status" value="1"/>
</dbReference>
<keyword evidence="1" id="KW-0732">Signal</keyword>
<keyword evidence="3" id="KW-1185">Reference proteome</keyword>
<protein>
    <recommendedName>
        <fullName evidence="4">DUF3108 domain-containing protein</fullName>
    </recommendedName>
</protein>
<feature type="signal peptide" evidence="1">
    <location>
        <begin position="1"/>
        <end position="22"/>
    </location>
</feature>
<dbReference type="Proteomes" id="UP000321750">
    <property type="component" value="Unassembled WGS sequence"/>
</dbReference>
<organism evidence="2 3">
    <name type="scientific">Methylobacterium gnaphalii</name>
    <dbReference type="NCBI Taxonomy" id="1010610"/>
    <lineage>
        <taxon>Bacteria</taxon>
        <taxon>Pseudomonadati</taxon>
        <taxon>Pseudomonadota</taxon>
        <taxon>Alphaproteobacteria</taxon>
        <taxon>Hyphomicrobiales</taxon>
        <taxon>Methylobacteriaceae</taxon>
        <taxon>Methylobacterium</taxon>
    </lineage>
</organism>
<dbReference type="InterPro" id="IPR021457">
    <property type="entry name" value="DUF3108"/>
</dbReference>
<comment type="caution">
    <text evidence="2">The sequence shown here is derived from an EMBL/GenBank/DDBJ whole genome shotgun (WGS) entry which is preliminary data.</text>
</comment>
<evidence type="ECO:0008006" key="4">
    <source>
        <dbReference type="Google" id="ProtNLM"/>
    </source>
</evidence>